<gene>
    <name evidence="1" type="ORF">METZ01_LOCUS262579</name>
</gene>
<accession>A0A382JDN2</accession>
<dbReference type="EMBL" id="UINC01073387">
    <property type="protein sequence ID" value="SVC09725.1"/>
    <property type="molecule type" value="Genomic_DNA"/>
</dbReference>
<name>A0A382JDN2_9ZZZZ</name>
<organism evidence="1">
    <name type="scientific">marine metagenome</name>
    <dbReference type="NCBI Taxonomy" id="408172"/>
    <lineage>
        <taxon>unclassified sequences</taxon>
        <taxon>metagenomes</taxon>
        <taxon>ecological metagenomes</taxon>
    </lineage>
</organism>
<dbReference type="AlphaFoldDB" id="A0A382JDN2"/>
<evidence type="ECO:0000313" key="1">
    <source>
        <dbReference type="EMBL" id="SVC09725.1"/>
    </source>
</evidence>
<proteinExistence type="predicted"/>
<reference evidence="1" key="1">
    <citation type="submission" date="2018-05" db="EMBL/GenBank/DDBJ databases">
        <authorList>
            <person name="Lanie J.A."/>
            <person name="Ng W.-L."/>
            <person name="Kazmierczak K.M."/>
            <person name="Andrzejewski T.M."/>
            <person name="Davidsen T.M."/>
            <person name="Wayne K.J."/>
            <person name="Tettelin H."/>
            <person name="Glass J.I."/>
            <person name="Rusch D."/>
            <person name="Podicherti R."/>
            <person name="Tsui H.-C.T."/>
            <person name="Winkler M.E."/>
        </authorList>
    </citation>
    <scope>NUCLEOTIDE SEQUENCE</scope>
</reference>
<sequence>MIKVECDSGYQIKERPIAFQFCNRRYKVKKVVDRWYGEGAIYFKVEADDNNIYLLKYQEGQDCWDLIFYQNPLKVEAAMASYERVGLIERFGFKTFRERTNRMSCHLH</sequence>
<protein>
    <submittedName>
        <fullName evidence="1">Uncharacterized protein</fullName>
    </submittedName>
</protein>